<keyword evidence="3" id="KW-1185">Reference proteome</keyword>
<evidence type="ECO:0000256" key="1">
    <source>
        <dbReference type="SAM" id="MobiDB-lite"/>
    </source>
</evidence>
<name>A0A922I1E1_DERFA</name>
<dbReference type="Proteomes" id="UP000790347">
    <property type="component" value="Unassembled WGS sequence"/>
</dbReference>
<reference evidence="2" key="1">
    <citation type="submission" date="2013-05" db="EMBL/GenBank/DDBJ databases">
        <authorList>
            <person name="Yim A.K.Y."/>
            <person name="Chan T.F."/>
            <person name="Ji K.M."/>
            <person name="Liu X.Y."/>
            <person name="Zhou J.W."/>
            <person name="Li R.Q."/>
            <person name="Yang K.Y."/>
            <person name="Li J."/>
            <person name="Li M."/>
            <person name="Law P.T.W."/>
            <person name="Wu Y.L."/>
            <person name="Cai Z.L."/>
            <person name="Qin H."/>
            <person name="Bao Y."/>
            <person name="Leung R.K.K."/>
            <person name="Ng P.K.S."/>
            <person name="Zou J."/>
            <person name="Zhong X.J."/>
            <person name="Ran P.X."/>
            <person name="Zhong N.S."/>
            <person name="Liu Z.G."/>
            <person name="Tsui S.K.W."/>
        </authorList>
    </citation>
    <scope>NUCLEOTIDE SEQUENCE</scope>
    <source>
        <strain evidence="2">Derf</strain>
        <tissue evidence="2">Whole organism</tissue>
    </source>
</reference>
<feature type="region of interest" description="Disordered" evidence="1">
    <location>
        <begin position="20"/>
        <end position="48"/>
    </location>
</feature>
<dbReference type="EMBL" id="ASGP02000003">
    <property type="protein sequence ID" value="KAH9516286.1"/>
    <property type="molecule type" value="Genomic_DNA"/>
</dbReference>
<feature type="compositionally biased region" description="Polar residues" evidence="1">
    <location>
        <begin position="20"/>
        <end position="30"/>
    </location>
</feature>
<evidence type="ECO:0000313" key="2">
    <source>
        <dbReference type="EMBL" id="KAH9516286.1"/>
    </source>
</evidence>
<gene>
    <name evidence="2" type="ORF">DERF_007039</name>
</gene>
<sequence length="67" mass="7740">MASVKAQSLFHNSKQFTSSIINESVLQNQKKNPEPERKTSTNKPKRKIALRRMYQQNSMDGYQNLIG</sequence>
<reference evidence="2" key="2">
    <citation type="journal article" date="2022" name="Res Sq">
        <title>Comparative Genomics Reveals Insights into the Divergent Evolution of Astigmatic Mites and Household Pest Adaptations.</title>
        <authorList>
            <person name="Xiong Q."/>
            <person name="Wan A.T.-Y."/>
            <person name="Liu X.-Y."/>
            <person name="Fung C.S.-H."/>
            <person name="Xiao X."/>
            <person name="Malainual N."/>
            <person name="Hou J."/>
            <person name="Wang L."/>
            <person name="Wang M."/>
            <person name="Yang K."/>
            <person name="Cui Y."/>
            <person name="Leung E."/>
            <person name="Nong W."/>
            <person name="Shin S.-K."/>
            <person name="Au S."/>
            <person name="Jeong K.Y."/>
            <person name="Chew F.T."/>
            <person name="Hui J."/>
            <person name="Leung T.F."/>
            <person name="Tungtrongchitr A."/>
            <person name="Zhong N."/>
            <person name="Liu Z."/>
            <person name="Tsui S."/>
        </authorList>
    </citation>
    <scope>NUCLEOTIDE SEQUENCE</scope>
    <source>
        <strain evidence="2">Derf</strain>
        <tissue evidence="2">Whole organism</tissue>
    </source>
</reference>
<dbReference type="AlphaFoldDB" id="A0A922I1E1"/>
<organism evidence="2 3">
    <name type="scientific">Dermatophagoides farinae</name>
    <name type="common">American house dust mite</name>
    <dbReference type="NCBI Taxonomy" id="6954"/>
    <lineage>
        <taxon>Eukaryota</taxon>
        <taxon>Metazoa</taxon>
        <taxon>Ecdysozoa</taxon>
        <taxon>Arthropoda</taxon>
        <taxon>Chelicerata</taxon>
        <taxon>Arachnida</taxon>
        <taxon>Acari</taxon>
        <taxon>Acariformes</taxon>
        <taxon>Sarcoptiformes</taxon>
        <taxon>Astigmata</taxon>
        <taxon>Psoroptidia</taxon>
        <taxon>Analgoidea</taxon>
        <taxon>Pyroglyphidae</taxon>
        <taxon>Dermatophagoidinae</taxon>
        <taxon>Dermatophagoides</taxon>
    </lineage>
</organism>
<comment type="caution">
    <text evidence="2">The sequence shown here is derived from an EMBL/GenBank/DDBJ whole genome shotgun (WGS) entry which is preliminary data.</text>
</comment>
<proteinExistence type="predicted"/>
<protein>
    <submittedName>
        <fullName evidence="2">Uncharacterized protein</fullName>
    </submittedName>
</protein>
<evidence type="ECO:0000313" key="3">
    <source>
        <dbReference type="Proteomes" id="UP000790347"/>
    </source>
</evidence>
<accession>A0A922I1E1</accession>